<evidence type="ECO:0000256" key="1">
    <source>
        <dbReference type="ARBA" id="ARBA00010617"/>
    </source>
</evidence>
<evidence type="ECO:0000256" key="2">
    <source>
        <dbReference type="RuleBase" id="RU000461"/>
    </source>
</evidence>
<dbReference type="PANTHER" id="PTHR46696:SF1">
    <property type="entry name" value="CYTOCHROME P450 YJIB-RELATED"/>
    <property type="match status" value="1"/>
</dbReference>
<dbReference type="Proteomes" id="UP001501570">
    <property type="component" value="Unassembled WGS sequence"/>
</dbReference>
<dbReference type="RefSeq" id="WP_345633984.1">
    <property type="nucleotide sequence ID" value="NZ_BAABJQ010000017.1"/>
</dbReference>
<dbReference type="PROSITE" id="PS00086">
    <property type="entry name" value="CYTOCHROME_P450"/>
    <property type="match status" value="1"/>
</dbReference>
<keyword evidence="2" id="KW-0560">Oxidoreductase</keyword>
<dbReference type="InterPro" id="IPR017972">
    <property type="entry name" value="Cyt_P450_CS"/>
</dbReference>
<protein>
    <recommendedName>
        <fullName evidence="5">Cytochrome P450</fullName>
    </recommendedName>
</protein>
<proteinExistence type="inferred from homology"/>
<dbReference type="InterPro" id="IPR001128">
    <property type="entry name" value="Cyt_P450"/>
</dbReference>
<dbReference type="Pfam" id="PF00067">
    <property type="entry name" value="p450"/>
    <property type="match status" value="1"/>
</dbReference>
<gene>
    <name evidence="3" type="ORF">GCM10023322_52820</name>
</gene>
<keyword evidence="2" id="KW-0349">Heme</keyword>
<dbReference type="PANTHER" id="PTHR46696">
    <property type="entry name" value="P450, PUTATIVE (EUROFUNG)-RELATED"/>
    <property type="match status" value="1"/>
</dbReference>
<organism evidence="3 4">
    <name type="scientific">Rugosimonospora acidiphila</name>
    <dbReference type="NCBI Taxonomy" id="556531"/>
    <lineage>
        <taxon>Bacteria</taxon>
        <taxon>Bacillati</taxon>
        <taxon>Actinomycetota</taxon>
        <taxon>Actinomycetes</taxon>
        <taxon>Micromonosporales</taxon>
        <taxon>Micromonosporaceae</taxon>
        <taxon>Rugosimonospora</taxon>
    </lineage>
</organism>
<sequence length="119" mass="12649">MRPTVQRTVDDVLDRLAAKGAGGATVDLVTEVFYPLANTVIGELVGVPQREITRDEGRPLSFGHGIHMCIGAALARLEMTLLLATLPTRFPKLAPAGALARRPAWVLRGLTDLPVVLGG</sequence>
<comment type="similarity">
    <text evidence="1 2">Belongs to the cytochrome P450 family.</text>
</comment>
<reference evidence="4" key="1">
    <citation type="journal article" date="2019" name="Int. J. Syst. Evol. Microbiol.">
        <title>The Global Catalogue of Microorganisms (GCM) 10K type strain sequencing project: providing services to taxonomists for standard genome sequencing and annotation.</title>
        <authorList>
            <consortium name="The Broad Institute Genomics Platform"/>
            <consortium name="The Broad Institute Genome Sequencing Center for Infectious Disease"/>
            <person name="Wu L."/>
            <person name="Ma J."/>
        </authorList>
    </citation>
    <scope>NUCLEOTIDE SEQUENCE [LARGE SCALE GENOMIC DNA]</scope>
    <source>
        <strain evidence="4">JCM 18304</strain>
    </source>
</reference>
<keyword evidence="2" id="KW-0408">Iron</keyword>
<dbReference type="Gene3D" id="1.10.630.10">
    <property type="entry name" value="Cytochrome P450"/>
    <property type="match status" value="2"/>
</dbReference>
<keyword evidence="4" id="KW-1185">Reference proteome</keyword>
<comment type="caution">
    <text evidence="3">The sequence shown here is derived from an EMBL/GenBank/DDBJ whole genome shotgun (WGS) entry which is preliminary data.</text>
</comment>
<name>A0ABP9S9V4_9ACTN</name>
<dbReference type="EMBL" id="BAABJQ010000017">
    <property type="protein sequence ID" value="GAA5192681.1"/>
    <property type="molecule type" value="Genomic_DNA"/>
</dbReference>
<accession>A0ABP9S9V4</accession>
<keyword evidence="2" id="KW-0503">Monooxygenase</keyword>
<dbReference type="InterPro" id="IPR036396">
    <property type="entry name" value="Cyt_P450_sf"/>
</dbReference>
<keyword evidence="2" id="KW-0479">Metal-binding</keyword>
<evidence type="ECO:0000313" key="3">
    <source>
        <dbReference type="EMBL" id="GAA5192681.1"/>
    </source>
</evidence>
<evidence type="ECO:0000313" key="4">
    <source>
        <dbReference type="Proteomes" id="UP001501570"/>
    </source>
</evidence>
<dbReference type="SUPFAM" id="SSF48264">
    <property type="entry name" value="Cytochrome P450"/>
    <property type="match status" value="2"/>
</dbReference>
<evidence type="ECO:0008006" key="5">
    <source>
        <dbReference type="Google" id="ProtNLM"/>
    </source>
</evidence>